<accession>A0ABV2WIW4</accession>
<feature type="region of interest" description="Disordered" evidence="1">
    <location>
        <begin position="405"/>
        <end position="428"/>
    </location>
</feature>
<name>A0ABV2WIW4_9NOCA</name>
<dbReference type="EMBL" id="JBEYBF010000001">
    <property type="protein sequence ID" value="MEU1950823.1"/>
    <property type="molecule type" value="Genomic_DNA"/>
</dbReference>
<feature type="compositionally biased region" description="Low complexity" evidence="1">
    <location>
        <begin position="192"/>
        <end position="203"/>
    </location>
</feature>
<feature type="compositionally biased region" description="Pro residues" evidence="1">
    <location>
        <begin position="410"/>
        <end position="428"/>
    </location>
</feature>
<evidence type="ECO:0000256" key="1">
    <source>
        <dbReference type="SAM" id="MobiDB-lite"/>
    </source>
</evidence>
<gene>
    <name evidence="2" type="ORF">ABZ510_03095</name>
</gene>
<dbReference type="RefSeq" id="WP_356954214.1">
    <property type="nucleotide sequence ID" value="NZ_JBEYBD010000002.1"/>
</dbReference>
<proteinExistence type="predicted"/>
<sequence>MNGDPVEESSQAIRTGFIQSMQTAAMMTNLLQRRGGEVRSRTESDQRIRHSEAKEYRSFIEHQLRVNTGLEKAHDEHALNQARLTEAQDRNSRAEDLFDLEAKFKSEQIERARTNQRNREESERVAGDQNRELHQARMDGYTRREAHENTLHELDVEYKQLLIDIRRRAAGFTDTLTDPEGTRPTEAAERSGATAGTDTAAGGRRARSAKAGGPGDASGAAGFAGAARGGRGAGAGWTVQGRESWFRWVLGEVYRREAWFTNLLTDSGDLGRAAASSAAFAAATGAAGLSDQHAAHADAYRHRFTADTGMDSRDLHNETRVGAPVVIDVDPADISVTDTEITGPSATAPGVAPDQVFALTKELTAGTYLEHAAGLGPGPVAPETVPVADVLDAAGLTDLCEGELRFDLGPDPPTSIGPNPAPDLGPAR</sequence>
<organism evidence="2 3">
    <name type="scientific">Nocardia rhamnosiphila</name>
    <dbReference type="NCBI Taxonomy" id="426716"/>
    <lineage>
        <taxon>Bacteria</taxon>
        <taxon>Bacillati</taxon>
        <taxon>Actinomycetota</taxon>
        <taxon>Actinomycetes</taxon>
        <taxon>Mycobacteriales</taxon>
        <taxon>Nocardiaceae</taxon>
        <taxon>Nocardia</taxon>
    </lineage>
</organism>
<dbReference type="Proteomes" id="UP001550628">
    <property type="component" value="Unassembled WGS sequence"/>
</dbReference>
<reference evidence="2 3" key="1">
    <citation type="submission" date="2024-06" db="EMBL/GenBank/DDBJ databases">
        <title>The Natural Products Discovery Center: Release of the First 8490 Sequenced Strains for Exploring Actinobacteria Biosynthetic Diversity.</title>
        <authorList>
            <person name="Kalkreuter E."/>
            <person name="Kautsar S.A."/>
            <person name="Yang D."/>
            <person name="Bader C.D."/>
            <person name="Teijaro C.N."/>
            <person name="Fluegel L."/>
            <person name="Davis C.M."/>
            <person name="Simpson J.R."/>
            <person name="Lauterbach L."/>
            <person name="Steele A.D."/>
            <person name="Gui C."/>
            <person name="Meng S."/>
            <person name="Li G."/>
            <person name="Viehrig K."/>
            <person name="Ye F."/>
            <person name="Su P."/>
            <person name="Kiefer A.F."/>
            <person name="Nichols A."/>
            <person name="Cepeda A.J."/>
            <person name="Yan W."/>
            <person name="Fan B."/>
            <person name="Jiang Y."/>
            <person name="Adhikari A."/>
            <person name="Zheng C.-J."/>
            <person name="Schuster L."/>
            <person name="Cowan T.M."/>
            <person name="Smanski M.J."/>
            <person name="Chevrette M.G."/>
            <person name="De Carvalho L.P.S."/>
            <person name="Shen B."/>
        </authorList>
    </citation>
    <scope>NUCLEOTIDE SEQUENCE [LARGE SCALE GENOMIC DNA]</scope>
    <source>
        <strain evidence="2 3">NPDC019708</strain>
    </source>
</reference>
<comment type="caution">
    <text evidence="2">The sequence shown here is derived from an EMBL/GenBank/DDBJ whole genome shotgun (WGS) entry which is preliminary data.</text>
</comment>
<evidence type="ECO:0000313" key="2">
    <source>
        <dbReference type="EMBL" id="MEU1950823.1"/>
    </source>
</evidence>
<protein>
    <submittedName>
        <fullName evidence="2">Uncharacterized protein</fullName>
    </submittedName>
</protein>
<keyword evidence="3" id="KW-1185">Reference proteome</keyword>
<feature type="region of interest" description="Disordered" evidence="1">
    <location>
        <begin position="174"/>
        <end position="219"/>
    </location>
</feature>
<feature type="compositionally biased region" description="Basic and acidic residues" evidence="1">
    <location>
        <begin position="180"/>
        <end position="189"/>
    </location>
</feature>
<evidence type="ECO:0000313" key="3">
    <source>
        <dbReference type="Proteomes" id="UP001550628"/>
    </source>
</evidence>